<comment type="caution">
    <text evidence="2">The sequence shown here is derived from an EMBL/GenBank/DDBJ whole genome shotgun (WGS) entry which is preliminary data.</text>
</comment>
<evidence type="ECO:0000313" key="2">
    <source>
        <dbReference type="EMBL" id="CAF3805959.1"/>
    </source>
</evidence>
<proteinExistence type="predicted"/>
<evidence type="ECO:0000313" key="3">
    <source>
        <dbReference type="EMBL" id="CAF4146124.1"/>
    </source>
</evidence>
<feature type="transmembrane region" description="Helical" evidence="1">
    <location>
        <begin position="317"/>
        <end position="335"/>
    </location>
</feature>
<dbReference type="Proteomes" id="UP000663874">
    <property type="component" value="Unassembled WGS sequence"/>
</dbReference>
<accession>A0A819BM67</accession>
<organism evidence="2 4">
    <name type="scientific">Rotaria sordida</name>
    <dbReference type="NCBI Taxonomy" id="392033"/>
    <lineage>
        <taxon>Eukaryota</taxon>
        <taxon>Metazoa</taxon>
        <taxon>Spiralia</taxon>
        <taxon>Gnathifera</taxon>
        <taxon>Rotifera</taxon>
        <taxon>Eurotatoria</taxon>
        <taxon>Bdelloidea</taxon>
        <taxon>Philodinida</taxon>
        <taxon>Philodinidae</taxon>
        <taxon>Rotaria</taxon>
    </lineage>
</organism>
<evidence type="ECO:0000256" key="1">
    <source>
        <dbReference type="SAM" id="Phobius"/>
    </source>
</evidence>
<keyword evidence="1" id="KW-0472">Membrane</keyword>
<dbReference type="InterPro" id="IPR041966">
    <property type="entry name" value="LOTUS-like"/>
</dbReference>
<gene>
    <name evidence="3" type="ORF">FNK824_LOCUS33446</name>
    <name evidence="2" type="ORF">OTI717_LOCUS18549</name>
</gene>
<name>A0A819BM67_9BILA</name>
<dbReference type="Gene3D" id="3.30.420.610">
    <property type="entry name" value="LOTUS domain-like"/>
    <property type="match status" value="1"/>
</dbReference>
<reference evidence="2" key="1">
    <citation type="submission" date="2021-02" db="EMBL/GenBank/DDBJ databases">
        <authorList>
            <person name="Nowell W R."/>
        </authorList>
    </citation>
    <scope>NUCLEOTIDE SEQUENCE</scope>
</reference>
<evidence type="ECO:0000313" key="4">
    <source>
        <dbReference type="Proteomes" id="UP000663823"/>
    </source>
</evidence>
<protein>
    <recommendedName>
        <fullName evidence="5">HTH OST-type domain-containing protein</fullName>
    </recommendedName>
</protein>
<evidence type="ECO:0008006" key="5">
    <source>
        <dbReference type="Google" id="ProtNLM"/>
    </source>
</evidence>
<dbReference type="EMBL" id="CAJOBE010012243">
    <property type="protein sequence ID" value="CAF4146124.1"/>
    <property type="molecule type" value="Genomic_DNA"/>
</dbReference>
<keyword evidence="1" id="KW-1133">Transmembrane helix</keyword>
<sequence length="338" mass="40192">MSVSSSSCSTHFIPIDPRIYCETMNELHSYITTSKRGYLTQAELFRYYRQRHDNAEIPYRLLGYRSLLDLLSSDQRLFAVDLHREPAYIYSAVKLRQQKRERRRMFSLNKKSYYLNKRFYMIEGSTSFSRQHHSTNTLDEQHLVHPPDYVFFDHHVPLHEQQQAQQQENFESADEQEQSIEIQNEHPLTPNNHNSFDNNVWHTPQVDEQNLLIENKINSEENNKQSIQFTSNPFLPLPTIHLPSEIDDTKSFIKCDNQYKPIQRKIIFQNDDYQENKYPTIRDPKLLKFPVARLNRSISTSTTSLSKSYSWHFIDSYLFLFVVLISFLFLGIYLCKLC</sequence>
<dbReference type="Proteomes" id="UP000663823">
    <property type="component" value="Unassembled WGS sequence"/>
</dbReference>
<dbReference type="AlphaFoldDB" id="A0A819BM67"/>
<dbReference type="EMBL" id="CAJOAX010002579">
    <property type="protein sequence ID" value="CAF3805959.1"/>
    <property type="molecule type" value="Genomic_DNA"/>
</dbReference>
<keyword evidence="1" id="KW-0812">Transmembrane</keyword>